<organism evidence="1 2">
    <name type="scientific">Nocardioides alpinus</name>
    <dbReference type="NCBI Taxonomy" id="748909"/>
    <lineage>
        <taxon>Bacteria</taxon>
        <taxon>Bacillati</taxon>
        <taxon>Actinomycetota</taxon>
        <taxon>Actinomycetes</taxon>
        <taxon>Propionibacteriales</taxon>
        <taxon>Nocardioidaceae</taxon>
        <taxon>Nocardioides</taxon>
    </lineage>
</organism>
<dbReference type="AlphaFoldDB" id="A0A1I0XKG1"/>
<reference evidence="2" key="1">
    <citation type="submission" date="2016-10" db="EMBL/GenBank/DDBJ databases">
        <authorList>
            <person name="Varghese N."/>
            <person name="Submissions S."/>
        </authorList>
    </citation>
    <scope>NUCLEOTIDE SEQUENCE [LARGE SCALE GENOMIC DNA]</scope>
    <source>
        <strain evidence="2">CGMCC 1.10697</strain>
    </source>
</reference>
<dbReference type="STRING" id="748909.SAMN05192575_102417"/>
<dbReference type="EMBL" id="FOKC01000002">
    <property type="protein sequence ID" value="SFB00433.1"/>
    <property type="molecule type" value="Genomic_DNA"/>
</dbReference>
<gene>
    <name evidence="1" type="ORF">SAMN05192575_102417</name>
</gene>
<dbReference type="RefSeq" id="WP_198554216.1">
    <property type="nucleotide sequence ID" value="NZ_FOKC01000002.1"/>
</dbReference>
<evidence type="ECO:0000313" key="1">
    <source>
        <dbReference type="EMBL" id="SFB00433.1"/>
    </source>
</evidence>
<name>A0A1I0XKG1_9ACTN</name>
<sequence>MLRERLVANSPRLAQALQQARAQTPGSLTREIELNRILLGTMMARQLPATAGSLRDVEFRVFSQYGDDGIIQYLLQHVDAPESFIEFGVETYRESNTRFLLVKDNWRGLVIDGSESNVASIRTLAEHWRHDLTALASFITRDNINDLFSGAGFTGEVGLLSIDIDGNDYWVWEAVEVVSPVVVVAEYNSVFGSEAKVSVPYAADFTRKAAHHSHLFFGASLAALCALGERKGYAFVGSNSNGNNAYFVRLDQLGDLPALTAAEGYVESRFRESRDASGNLTHLTGSARLDEISHLSVHDFTTDSVRPLRDVVG</sequence>
<proteinExistence type="predicted"/>
<dbReference type="Proteomes" id="UP000199113">
    <property type="component" value="Unassembled WGS sequence"/>
</dbReference>
<accession>A0A1I0XKG1</accession>
<evidence type="ECO:0000313" key="2">
    <source>
        <dbReference type="Proteomes" id="UP000199113"/>
    </source>
</evidence>
<protein>
    <submittedName>
        <fullName evidence="1">Uncharacterized protein</fullName>
    </submittedName>
</protein>